<dbReference type="AlphaFoldDB" id="A0A921ZNM4"/>
<organism evidence="2 3">
    <name type="scientific">Manduca sexta</name>
    <name type="common">Tobacco hawkmoth</name>
    <name type="synonym">Tobacco hornworm</name>
    <dbReference type="NCBI Taxonomy" id="7130"/>
    <lineage>
        <taxon>Eukaryota</taxon>
        <taxon>Metazoa</taxon>
        <taxon>Ecdysozoa</taxon>
        <taxon>Arthropoda</taxon>
        <taxon>Hexapoda</taxon>
        <taxon>Insecta</taxon>
        <taxon>Pterygota</taxon>
        <taxon>Neoptera</taxon>
        <taxon>Endopterygota</taxon>
        <taxon>Lepidoptera</taxon>
        <taxon>Glossata</taxon>
        <taxon>Ditrysia</taxon>
        <taxon>Bombycoidea</taxon>
        <taxon>Sphingidae</taxon>
        <taxon>Sphinginae</taxon>
        <taxon>Sphingini</taxon>
        <taxon>Manduca</taxon>
    </lineage>
</organism>
<keyword evidence="1" id="KW-0812">Transmembrane</keyword>
<evidence type="ECO:0000256" key="1">
    <source>
        <dbReference type="SAM" id="Phobius"/>
    </source>
</evidence>
<name>A0A921ZNM4_MANSE</name>
<reference evidence="2" key="2">
    <citation type="submission" date="2020-12" db="EMBL/GenBank/DDBJ databases">
        <authorList>
            <person name="Kanost M."/>
        </authorList>
    </citation>
    <scope>NUCLEOTIDE SEQUENCE</scope>
</reference>
<evidence type="ECO:0000313" key="3">
    <source>
        <dbReference type="Proteomes" id="UP000791440"/>
    </source>
</evidence>
<keyword evidence="1" id="KW-1133">Transmembrane helix</keyword>
<keyword evidence="3" id="KW-1185">Reference proteome</keyword>
<reference evidence="2" key="1">
    <citation type="journal article" date="2016" name="Insect Biochem. Mol. Biol.">
        <title>Multifaceted biological insights from a draft genome sequence of the tobacco hornworm moth, Manduca sexta.</title>
        <authorList>
            <person name="Kanost M.R."/>
            <person name="Arrese E.L."/>
            <person name="Cao X."/>
            <person name="Chen Y.R."/>
            <person name="Chellapilla S."/>
            <person name="Goldsmith M.R."/>
            <person name="Grosse-Wilde E."/>
            <person name="Heckel D.G."/>
            <person name="Herndon N."/>
            <person name="Jiang H."/>
            <person name="Papanicolaou A."/>
            <person name="Qu J."/>
            <person name="Soulages J.L."/>
            <person name="Vogel H."/>
            <person name="Walters J."/>
            <person name="Waterhouse R.M."/>
            <person name="Ahn S.J."/>
            <person name="Almeida F.C."/>
            <person name="An C."/>
            <person name="Aqrawi P."/>
            <person name="Bretschneider A."/>
            <person name="Bryant W.B."/>
            <person name="Bucks S."/>
            <person name="Chao H."/>
            <person name="Chevignon G."/>
            <person name="Christen J.M."/>
            <person name="Clarke D.F."/>
            <person name="Dittmer N.T."/>
            <person name="Ferguson L.C.F."/>
            <person name="Garavelou S."/>
            <person name="Gordon K.H.J."/>
            <person name="Gunaratna R.T."/>
            <person name="Han Y."/>
            <person name="Hauser F."/>
            <person name="He Y."/>
            <person name="Heidel-Fischer H."/>
            <person name="Hirsh A."/>
            <person name="Hu Y."/>
            <person name="Jiang H."/>
            <person name="Kalra D."/>
            <person name="Klinner C."/>
            <person name="Konig C."/>
            <person name="Kovar C."/>
            <person name="Kroll A.R."/>
            <person name="Kuwar S.S."/>
            <person name="Lee S.L."/>
            <person name="Lehman R."/>
            <person name="Li K."/>
            <person name="Li Z."/>
            <person name="Liang H."/>
            <person name="Lovelace S."/>
            <person name="Lu Z."/>
            <person name="Mansfield J.H."/>
            <person name="McCulloch K.J."/>
            <person name="Mathew T."/>
            <person name="Morton B."/>
            <person name="Muzny D.M."/>
            <person name="Neunemann D."/>
            <person name="Ongeri F."/>
            <person name="Pauchet Y."/>
            <person name="Pu L.L."/>
            <person name="Pyrousis I."/>
            <person name="Rao X.J."/>
            <person name="Redding A."/>
            <person name="Roesel C."/>
            <person name="Sanchez-Gracia A."/>
            <person name="Schaack S."/>
            <person name="Shukla A."/>
            <person name="Tetreau G."/>
            <person name="Wang Y."/>
            <person name="Xiong G.H."/>
            <person name="Traut W."/>
            <person name="Walsh T.K."/>
            <person name="Worley K.C."/>
            <person name="Wu D."/>
            <person name="Wu W."/>
            <person name="Wu Y.Q."/>
            <person name="Zhang X."/>
            <person name="Zou Z."/>
            <person name="Zucker H."/>
            <person name="Briscoe A.D."/>
            <person name="Burmester T."/>
            <person name="Clem R.J."/>
            <person name="Feyereisen R."/>
            <person name="Grimmelikhuijzen C.J.P."/>
            <person name="Hamodrakas S.J."/>
            <person name="Hansson B.S."/>
            <person name="Huguet E."/>
            <person name="Jermiin L.S."/>
            <person name="Lan Q."/>
            <person name="Lehman H.K."/>
            <person name="Lorenzen M."/>
            <person name="Merzendorfer H."/>
            <person name="Michalopoulos I."/>
            <person name="Morton D.B."/>
            <person name="Muthukrishnan S."/>
            <person name="Oakeshott J.G."/>
            <person name="Palmer W."/>
            <person name="Park Y."/>
            <person name="Passarelli A.L."/>
            <person name="Rozas J."/>
            <person name="Schwartz L.M."/>
            <person name="Smith W."/>
            <person name="Southgate A."/>
            <person name="Vilcinskas A."/>
            <person name="Vogt R."/>
            <person name="Wang P."/>
            <person name="Werren J."/>
            <person name="Yu X.Q."/>
            <person name="Zhou J.J."/>
            <person name="Brown S.J."/>
            <person name="Scherer S.E."/>
            <person name="Richards S."/>
            <person name="Blissard G.W."/>
        </authorList>
    </citation>
    <scope>NUCLEOTIDE SEQUENCE</scope>
</reference>
<gene>
    <name evidence="2" type="ORF">O3G_MSEX012047</name>
</gene>
<protein>
    <submittedName>
        <fullName evidence="2">Uncharacterized protein</fullName>
    </submittedName>
</protein>
<accession>A0A921ZNM4</accession>
<comment type="caution">
    <text evidence="2">The sequence shown here is derived from an EMBL/GenBank/DDBJ whole genome shotgun (WGS) entry which is preliminary data.</text>
</comment>
<dbReference type="EMBL" id="JH668677">
    <property type="protein sequence ID" value="KAG6460524.1"/>
    <property type="molecule type" value="Genomic_DNA"/>
</dbReference>
<sequence>MAVGVDTSKWKPRRVKGTPAAGFRNALSIGVITAGIITGLIFHFGSFTTNFRKAWDVLYEDPIEEVERRMLIASTLSSKTGDQIREALEEAKRIDRPEA</sequence>
<feature type="transmembrane region" description="Helical" evidence="1">
    <location>
        <begin position="26"/>
        <end position="45"/>
    </location>
</feature>
<dbReference type="Proteomes" id="UP000791440">
    <property type="component" value="Unassembled WGS sequence"/>
</dbReference>
<evidence type="ECO:0000313" key="2">
    <source>
        <dbReference type="EMBL" id="KAG6460524.1"/>
    </source>
</evidence>
<keyword evidence="1" id="KW-0472">Membrane</keyword>
<proteinExistence type="predicted"/>